<dbReference type="RefSeq" id="WP_180096303.1">
    <property type="nucleotide sequence ID" value="NZ_JACCGK010000036.1"/>
</dbReference>
<organism evidence="1 2">
    <name type="scientific">Vreelandella sedimenti</name>
    <dbReference type="NCBI Taxonomy" id="2729618"/>
    <lineage>
        <taxon>Bacteria</taxon>
        <taxon>Pseudomonadati</taxon>
        <taxon>Pseudomonadota</taxon>
        <taxon>Gammaproteobacteria</taxon>
        <taxon>Oceanospirillales</taxon>
        <taxon>Halomonadaceae</taxon>
        <taxon>Vreelandella</taxon>
    </lineage>
</organism>
<protein>
    <submittedName>
        <fullName evidence="1">Uncharacterized protein</fullName>
    </submittedName>
</protein>
<dbReference type="Proteomes" id="UP000520876">
    <property type="component" value="Unassembled WGS sequence"/>
</dbReference>
<accession>A0A7Z0NCZ6</accession>
<dbReference type="AlphaFoldDB" id="A0A7Z0NCZ6"/>
<comment type="caution">
    <text evidence="1">The sequence shown here is derived from an EMBL/GenBank/DDBJ whole genome shotgun (WGS) entry which is preliminary data.</text>
</comment>
<name>A0A7Z0NCZ6_9GAMM</name>
<evidence type="ECO:0000313" key="1">
    <source>
        <dbReference type="EMBL" id="NYT75286.1"/>
    </source>
</evidence>
<gene>
    <name evidence="1" type="ORF">HZU72_23175</name>
</gene>
<keyword evidence="2" id="KW-1185">Reference proteome</keyword>
<proteinExistence type="predicted"/>
<evidence type="ECO:0000313" key="2">
    <source>
        <dbReference type="Proteomes" id="UP000520876"/>
    </source>
</evidence>
<reference evidence="1 2" key="1">
    <citation type="submission" date="2020-07" db="EMBL/GenBank/DDBJ databases">
        <title>Halomonas sp. QX-2 draft genome sequence.</title>
        <authorList>
            <person name="Qiu X."/>
        </authorList>
    </citation>
    <scope>NUCLEOTIDE SEQUENCE [LARGE SCALE GENOMIC DNA]</scope>
    <source>
        <strain evidence="1 2">QX-2</strain>
    </source>
</reference>
<dbReference type="EMBL" id="JACCGK010000036">
    <property type="protein sequence ID" value="NYT75286.1"/>
    <property type="molecule type" value="Genomic_DNA"/>
</dbReference>
<sequence length="194" mass="21928">MTENENIEQNDDQYSPAGFIEIALPATALVSGGKYVYDIRKELKSSFKPDDPLIISVLDTRTTTSNHELVVVFDNPGMHGLYIETISIKDPGSGSIFIKKHRKPENPFNVYSIPTMGWGGEQQLSSDDDALPLFIPSRNSTIVRIIFKRFNADRLDKKPFGKLSIYFCVAGIAQQPKEKIIEFSVRRVEWKETT</sequence>